<sequence length="68" mass="7584">MNPRSLLFSLCIVQKETSARGKTALTAWCDGSMILSSLWVTTMCDSVILNTLWAMRAARMCRMVSHTS</sequence>
<keyword evidence="1" id="KW-0472">Membrane</keyword>
<evidence type="ECO:0000256" key="1">
    <source>
        <dbReference type="SAM" id="Phobius"/>
    </source>
</evidence>
<reference evidence="2" key="1">
    <citation type="submission" date="2019-12" db="EMBL/GenBank/DDBJ databases">
        <title>An insight into the sialome of adult female Ixodes ricinus ticks feeding for 6 days.</title>
        <authorList>
            <person name="Perner J."/>
            <person name="Ribeiro J.M.C."/>
        </authorList>
    </citation>
    <scope>NUCLEOTIDE SEQUENCE</scope>
    <source>
        <strain evidence="2">Semi-engorged</strain>
        <tissue evidence="2">Salivary glands</tissue>
    </source>
</reference>
<dbReference type="AlphaFoldDB" id="A0A6B0U1Y8"/>
<accession>A0A6B0U1Y8</accession>
<protein>
    <submittedName>
        <fullName evidence="2">Uncharacterized protein</fullName>
    </submittedName>
</protein>
<name>A0A6B0U1Y8_IXORI</name>
<proteinExistence type="predicted"/>
<evidence type="ECO:0000313" key="2">
    <source>
        <dbReference type="EMBL" id="MXU82386.1"/>
    </source>
</evidence>
<dbReference type="EMBL" id="GIFC01000303">
    <property type="protein sequence ID" value="MXU82386.1"/>
    <property type="molecule type" value="Transcribed_RNA"/>
</dbReference>
<feature type="transmembrane region" description="Helical" evidence="1">
    <location>
        <begin position="31"/>
        <end position="53"/>
    </location>
</feature>
<keyword evidence="1" id="KW-1133">Transmembrane helix</keyword>
<organism evidence="2">
    <name type="scientific">Ixodes ricinus</name>
    <name type="common">Common tick</name>
    <name type="synonym">Acarus ricinus</name>
    <dbReference type="NCBI Taxonomy" id="34613"/>
    <lineage>
        <taxon>Eukaryota</taxon>
        <taxon>Metazoa</taxon>
        <taxon>Ecdysozoa</taxon>
        <taxon>Arthropoda</taxon>
        <taxon>Chelicerata</taxon>
        <taxon>Arachnida</taxon>
        <taxon>Acari</taxon>
        <taxon>Parasitiformes</taxon>
        <taxon>Ixodida</taxon>
        <taxon>Ixodoidea</taxon>
        <taxon>Ixodidae</taxon>
        <taxon>Ixodinae</taxon>
        <taxon>Ixodes</taxon>
    </lineage>
</organism>
<keyword evidence="1" id="KW-0812">Transmembrane</keyword>